<feature type="region of interest" description="Disordered" evidence="1">
    <location>
        <begin position="1"/>
        <end position="46"/>
    </location>
</feature>
<evidence type="ECO:0000256" key="1">
    <source>
        <dbReference type="SAM" id="MobiDB-lite"/>
    </source>
</evidence>
<dbReference type="PANTHER" id="PTHR33115">
    <property type="entry name" value="ARM REPEAT SUPERFAMILY PROTEIN"/>
    <property type="match status" value="1"/>
</dbReference>
<organism evidence="3 4">
    <name type="scientific">Ceratopteris richardii</name>
    <name type="common">Triangle waterfern</name>
    <dbReference type="NCBI Taxonomy" id="49495"/>
    <lineage>
        <taxon>Eukaryota</taxon>
        <taxon>Viridiplantae</taxon>
        <taxon>Streptophyta</taxon>
        <taxon>Embryophyta</taxon>
        <taxon>Tracheophyta</taxon>
        <taxon>Polypodiopsida</taxon>
        <taxon>Polypodiidae</taxon>
        <taxon>Polypodiales</taxon>
        <taxon>Pteridineae</taxon>
        <taxon>Pteridaceae</taxon>
        <taxon>Parkerioideae</taxon>
        <taxon>Ceratopteris</taxon>
    </lineage>
</organism>
<dbReference type="OrthoDB" id="689499at2759"/>
<feature type="compositionally biased region" description="Basic and acidic residues" evidence="1">
    <location>
        <begin position="78"/>
        <end position="92"/>
    </location>
</feature>
<dbReference type="EMBL" id="CM035425">
    <property type="protein sequence ID" value="KAH7332015.1"/>
    <property type="molecule type" value="Genomic_DNA"/>
</dbReference>
<keyword evidence="2" id="KW-1133">Transmembrane helix</keyword>
<dbReference type="AlphaFoldDB" id="A0A8T2SJ15"/>
<feature type="transmembrane region" description="Helical" evidence="2">
    <location>
        <begin position="140"/>
        <end position="159"/>
    </location>
</feature>
<feature type="transmembrane region" description="Helical" evidence="2">
    <location>
        <begin position="261"/>
        <end position="284"/>
    </location>
</feature>
<name>A0A8T2SJ15_CERRI</name>
<protein>
    <submittedName>
        <fullName evidence="3">Uncharacterized protein</fullName>
    </submittedName>
</protein>
<sequence>MESMEVALNAMERGEGSDASRWSMKVGSQRENPTAQFGERSLPIERGETSVARMRWSSKVANDGDICTPKIAIGSCEDSSHEGRRDSKRLEGQAHNAGKQAAGQNKLSRGDRPASKGFEVQAHNAKLTALLVAALHKISGILGVMALTWATVVLLGGFVSSLSIWDFYLISSLLLAESFRLFIIQIFIKLVSRILYRERTDPTRFEFTDKQPELVSFLNFLGQTLSAGVAFVCLLFIYYRIGIRGSPPFDGGPKHLAPALWIFYMILILNFMIAIASAVLHLLFRSSQRRKEKLNGGKDMNSLTTFFDTIYRTAIEEGMTKAGEVDLLDFAFNKIASDLKRNIRPLVVSSRNREMIRHMYGNVGIVMTCQYMKGDDLWKRLAAANLPGFWKDEDRIETKQELFWSLRDRVFGAGDDASASLNSIESLARSWAVDKNRWKPHPFLIDSPVDHGGKVFDTIVMLLLMETRSPLHFRIRAFEACCRDHRVLEYLYKQSAPNSEQPMDKGLISRCLHEIVLNEVRQQELPVEKEVKNHEGDRGGNVGERDTRCNILSNSKLAELCIKLVKVLSPTSRARIFAKIYSARALMLLLQHGDKNRECEAAQPLKEWVDGSMKLEPTGTGRISYYMKDHIQAAENVRMWLELSPLEWSSVKVVDMDNGLQELKSDEINAIVLAVRNRSSAQPAGM</sequence>
<feature type="transmembrane region" description="Helical" evidence="2">
    <location>
        <begin position="179"/>
        <end position="196"/>
    </location>
</feature>
<keyword evidence="4" id="KW-1185">Reference proteome</keyword>
<gene>
    <name evidence="3" type="ORF">KP509_20G063900</name>
</gene>
<feature type="transmembrane region" description="Helical" evidence="2">
    <location>
        <begin position="217"/>
        <end position="241"/>
    </location>
</feature>
<keyword evidence="2" id="KW-0472">Membrane</keyword>
<dbReference type="PANTHER" id="PTHR33115:SF50">
    <property type="entry name" value="ARM REPEAT SUPERFAMILY PROTEIN"/>
    <property type="match status" value="1"/>
</dbReference>
<dbReference type="Proteomes" id="UP000825935">
    <property type="component" value="Chromosome 20"/>
</dbReference>
<proteinExistence type="predicted"/>
<evidence type="ECO:0000313" key="3">
    <source>
        <dbReference type="EMBL" id="KAH7332015.1"/>
    </source>
</evidence>
<evidence type="ECO:0000256" key="2">
    <source>
        <dbReference type="SAM" id="Phobius"/>
    </source>
</evidence>
<reference evidence="3" key="1">
    <citation type="submission" date="2021-08" db="EMBL/GenBank/DDBJ databases">
        <title>WGS assembly of Ceratopteris richardii.</title>
        <authorList>
            <person name="Marchant D.B."/>
            <person name="Chen G."/>
            <person name="Jenkins J."/>
            <person name="Shu S."/>
            <person name="Leebens-Mack J."/>
            <person name="Grimwood J."/>
            <person name="Schmutz J."/>
            <person name="Soltis P."/>
            <person name="Soltis D."/>
            <person name="Chen Z.-H."/>
        </authorList>
    </citation>
    <scope>NUCLEOTIDE SEQUENCE</scope>
    <source>
        <strain evidence="3">Whitten #5841</strain>
        <tissue evidence="3">Leaf</tissue>
    </source>
</reference>
<keyword evidence="2" id="KW-0812">Transmembrane</keyword>
<evidence type="ECO:0000313" key="4">
    <source>
        <dbReference type="Proteomes" id="UP000825935"/>
    </source>
</evidence>
<accession>A0A8T2SJ15</accession>
<comment type="caution">
    <text evidence="3">The sequence shown here is derived from an EMBL/GenBank/DDBJ whole genome shotgun (WGS) entry which is preliminary data.</text>
</comment>
<feature type="region of interest" description="Disordered" evidence="1">
    <location>
        <begin position="76"/>
        <end position="115"/>
    </location>
</feature>